<evidence type="ECO:0000313" key="3">
    <source>
        <dbReference type="Proteomes" id="UP000007431"/>
    </source>
</evidence>
<dbReference type="EMBL" id="GL377322">
    <property type="protein sequence ID" value="EFI91015.1"/>
    <property type="molecule type" value="Genomic_DNA"/>
</dbReference>
<protein>
    <submittedName>
        <fullName evidence="2">Uncharacterized protein</fullName>
    </submittedName>
</protein>
<feature type="region of interest" description="Disordered" evidence="1">
    <location>
        <begin position="80"/>
        <end position="124"/>
    </location>
</feature>
<sequence length="465" mass="50742">MSPPTIVPAPQIAQLSPVKGKGKRKRTLTLVDGSPLATSPSLYPLPSPTYLILLRTCICFPQIMEAMRLRIIQLEEELAQRESGASQTSDARPAKRARVDNEDASASASTPSAATASASTTKADAATAKADAKKRKMQFKTFFDRLKKELKSDAVKFQGKGPKTIKFDEVLAPADFEGLFGGKGTLIQPTPQNKPKSTVTIISYTAGQVADLFEGELKALKGNRWTVGGLPTRNFGGGFFGGGHMTMSKSRKTGACDVNVLGLEVSYSKNNMKCTLKFDVNEVGGGSEGYEDDWWAIDSQLIHSRKRVLSPRRVHGLLAASLLPLHVGFRPFRGAHALPMSRVMHISESINAVGDEDSEARPTFHATEMDEEQILPTDGHRQGFPPWFLDKLRVSRRSQSLRLISVDADDAAPLMELGPEAHEVNPENDEPARRLLCGGCQYHGDNDRLERAHVSIVHIPACYAI</sequence>
<dbReference type="RefSeq" id="XP_003025918.1">
    <property type="nucleotide sequence ID" value="XM_003025872.1"/>
</dbReference>
<proteinExistence type="predicted"/>
<dbReference type="Proteomes" id="UP000007431">
    <property type="component" value="Unassembled WGS sequence"/>
</dbReference>
<reference evidence="2 3" key="1">
    <citation type="journal article" date="2010" name="Nat. Biotechnol.">
        <title>Genome sequence of the model mushroom Schizophyllum commune.</title>
        <authorList>
            <person name="Ohm R.A."/>
            <person name="de Jong J.F."/>
            <person name="Lugones L.G."/>
            <person name="Aerts A."/>
            <person name="Kothe E."/>
            <person name="Stajich J.E."/>
            <person name="de Vries R.P."/>
            <person name="Record E."/>
            <person name="Levasseur A."/>
            <person name="Baker S.E."/>
            <person name="Bartholomew K.A."/>
            <person name="Coutinho P.M."/>
            <person name="Erdmann S."/>
            <person name="Fowler T.J."/>
            <person name="Gathman A.C."/>
            <person name="Lombard V."/>
            <person name="Henrissat B."/>
            <person name="Knabe N."/>
            <person name="Kuees U."/>
            <person name="Lilly W.W."/>
            <person name="Lindquist E."/>
            <person name="Lucas S."/>
            <person name="Magnuson J.K."/>
            <person name="Piumi F."/>
            <person name="Raudaskoski M."/>
            <person name="Salamov A."/>
            <person name="Schmutz J."/>
            <person name="Schwarze F.W.M.R."/>
            <person name="vanKuyk P.A."/>
            <person name="Horton J.S."/>
            <person name="Grigoriev I.V."/>
            <person name="Woesten H.A.B."/>
        </authorList>
    </citation>
    <scope>NUCLEOTIDE SEQUENCE [LARGE SCALE GENOMIC DNA]</scope>
    <source>
        <strain evidence="3">H4-8 / FGSC 9210</strain>
    </source>
</reference>
<dbReference type="GeneID" id="9588390"/>
<gene>
    <name evidence="2" type="ORF">SCHCODRAFT_114993</name>
</gene>
<dbReference type="eggNOG" id="ENOG502SNES">
    <property type="taxonomic scope" value="Eukaryota"/>
</dbReference>
<dbReference type="HOGENOM" id="CLU_588141_0_0_1"/>
<dbReference type="OrthoDB" id="2743634at2759"/>
<dbReference type="AlphaFoldDB" id="D8QMC1"/>
<keyword evidence="3" id="KW-1185">Reference proteome</keyword>
<dbReference type="VEuPathDB" id="FungiDB:SCHCODRAFT_02522123"/>
<accession>D8QMC1</accession>
<name>D8QMC1_SCHCM</name>
<dbReference type="InParanoid" id="D8QMC1"/>
<feature type="compositionally biased region" description="Low complexity" evidence="1">
    <location>
        <begin position="104"/>
        <end position="124"/>
    </location>
</feature>
<evidence type="ECO:0000313" key="2">
    <source>
        <dbReference type="EMBL" id="EFI91015.1"/>
    </source>
</evidence>
<evidence type="ECO:0000256" key="1">
    <source>
        <dbReference type="SAM" id="MobiDB-lite"/>
    </source>
</evidence>
<feature type="non-terminal residue" evidence="2">
    <location>
        <position position="465"/>
    </location>
</feature>
<dbReference type="KEGG" id="scm:SCHCO_02522123"/>
<organism evidence="3">
    <name type="scientific">Schizophyllum commune (strain H4-8 / FGSC 9210)</name>
    <name type="common">Split gill fungus</name>
    <dbReference type="NCBI Taxonomy" id="578458"/>
    <lineage>
        <taxon>Eukaryota</taxon>
        <taxon>Fungi</taxon>
        <taxon>Dikarya</taxon>
        <taxon>Basidiomycota</taxon>
        <taxon>Agaricomycotina</taxon>
        <taxon>Agaricomycetes</taxon>
        <taxon>Agaricomycetidae</taxon>
        <taxon>Agaricales</taxon>
        <taxon>Schizophyllaceae</taxon>
        <taxon>Schizophyllum</taxon>
    </lineage>
</organism>